<gene>
    <name evidence="4" type="ORF">B4V02_05320</name>
</gene>
<dbReference type="Pfam" id="PF24096">
    <property type="entry name" value="DUF7379"/>
    <property type="match status" value="1"/>
</dbReference>
<keyword evidence="2" id="KW-0732">Signal</keyword>
<sequence length="529" mass="57512">MRKITVLMLIFLLSVTLVPVDAFAGSTTPEPPKEAPGSWAEGPPPNRIDPAKPALLFVHGLNSSAEVWTKNNNDMLQRARDAGYQTATINLYDANGTSQDMWDNGKLLADKIKVISNHFGKKLIVIAHSKGGVDTQTALVYNGAAPYVQRVITLSSPHHGSQLADLAYSSWAGWLADIIGSQNPGTSTLQTSYMKYFRSKTDALSNATTIPFFTFAGDSWSDGTASYILGGLYLSTFGKNDGVVTVDNAKLPGGRVVKVGPWDHAKVRTGSYVFSLIQPYLQANTPALNQEAEALSAASALTASALQSSYSEIDNSYFIRGGDYNGKASEILTIENGVKSIDLDWISDKRVSQLELIKPDGTREIINLKAGYDDEIFAGAWHHNAVIQNPKPGAYKLNVTLADQGAYLLIARYHAVQVPELKYKFNAVGPKLNLEPQDSKDSTNTVTQVTYQVQYYGDPQQGTPLAPKGLTLQQKTVNPTGQIELSKADKPGLYSVTYEINGTTEAGYPYRRTAVQSIYIDADGNKYVH</sequence>
<keyword evidence="5" id="KW-1185">Reference proteome</keyword>
<dbReference type="STRING" id="172713.GCA_001705305_04471"/>
<dbReference type="KEGG" id="pkb:B4V02_05320"/>
<feature type="region of interest" description="Disordered" evidence="1">
    <location>
        <begin position="26"/>
        <end position="45"/>
    </location>
</feature>
<dbReference type="PANTHER" id="PTHR37946">
    <property type="entry name" value="SLL1969 PROTEIN"/>
    <property type="match status" value="1"/>
</dbReference>
<dbReference type="InterPro" id="IPR029058">
    <property type="entry name" value="AB_hydrolase_fold"/>
</dbReference>
<dbReference type="InterPro" id="IPR055803">
    <property type="entry name" value="DUF7379"/>
</dbReference>
<evidence type="ECO:0000313" key="4">
    <source>
        <dbReference type="EMBL" id="ASR46151.1"/>
    </source>
</evidence>
<organism evidence="4 5">
    <name type="scientific">Paenibacillus kribbensis</name>
    <dbReference type="NCBI Taxonomy" id="172713"/>
    <lineage>
        <taxon>Bacteria</taxon>
        <taxon>Bacillati</taxon>
        <taxon>Bacillota</taxon>
        <taxon>Bacilli</taxon>
        <taxon>Bacillales</taxon>
        <taxon>Paenibacillaceae</taxon>
        <taxon>Paenibacillus</taxon>
    </lineage>
</organism>
<dbReference type="OrthoDB" id="9765872at2"/>
<feature type="signal peptide" evidence="2">
    <location>
        <begin position="1"/>
        <end position="24"/>
    </location>
</feature>
<proteinExistence type="predicted"/>
<evidence type="ECO:0000256" key="2">
    <source>
        <dbReference type="SAM" id="SignalP"/>
    </source>
</evidence>
<keyword evidence="4" id="KW-0378">Hydrolase</keyword>
<evidence type="ECO:0000313" key="5">
    <source>
        <dbReference type="Proteomes" id="UP000214666"/>
    </source>
</evidence>
<evidence type="ECO:0000259" key="3">
    <source>
        <dbReference type="Pfam" id="PF24096"/>
    </source>
</evidence>
<evidence type="ECO:0000256" key="1">
    <source>
        <dbReference type="SAM" id="MobiDB-lite"/>
    </source>
</evidence>
<accession>A0A222WK42</accession>
<reference evidence="4 5" key="1">
    <citation type="submission" date="2017-03" db="EMBL/GenBank/DDBJ databases">
        <title>Complete genome sequence of Paenibacillus Kribbensis producing bioflocculants.</title>
        <authorList>
            <person name="Lee H.-G."/>
            <person name="Oh H.-M."/>
        </authorList>
    </citation>
    <scope>NUCLEOTIDE SEQUENCE [LARGE SCALE GENOMIC DNA]</scope>
    <source>
        <strain evidence="4 5">AM49</strain>
    </source>
</reference>
<feature type="chain" id="PRO_5013098469" evidence="2">
    <location>
        <begin position="25"/>
        <end position="529"/>
    </location>
</feature>
<dbReference type="GO" id="GO:0016787">
    <property type="term" value="F:hydrolase activity"/>
    <property type="evidence" value="ECO:0007669"/>
    <property type="project" value="UniProtKB-KW"/>
</dbReference>
<dbReference type="AlphaFoldDB" id="A0A222WK42"/>
<dbReference type="Proteomes" id="UP000214666">
    <property type="component" value="Chromosome"/>
</dbReference>
<feature type="domain" description="DUF7379" evidence="3">
    <location>
        <begin position="55"/>
        <end position="166"/>
    </location>
</feature>
<dbReference type="Gene3D" id="3.40.50.1820">
    <property type="entry name" value="alpha/beta hydrolase"/>
    <property type="match status" value="1"/>
</dbReference>
<dbReference type="RefSeq" id="WP_094154011.1">
    <property type="nucleotide sequence ID" value="NZ_CP020028.1"/>
</dbReference>
<dbReference type="PANTHER" id="PTHR37946:SF1">
    <property type="entry name" value="SLL1969 PROTEIN"/>
    <property type="match status" value="1"/>
</dbReference>
<name>A0A222WK42_9BACL</name>
<dbReference type="EMBL" id="CP020028">
    <property type="protein sequence ID" value="ASR46151.1"/>
    <property type="molecule type" value="Genomic_DNA"/>
</dbReference>
<dbReference type="SUPFAM" id="SSF53474">
    <property type="entry name" value="alpha/beta-Hydrolases"/>
    <property type="match status" value="1"/>
</dbReference>
<protein>
    <submittedName>
        <fullName evidence="4">Alpha/beta hydrolase</fullName>
    </submittedName>
</protein>